<evidence type="ECO:0000256" key="8">
    <source>
        <dbReference type="ARBA" id="ARBA00038436"/>
    </source>
</evidence>
<evidence type="ECO:0000256" key="5">
    <source>
        <dbReference type="ARBA" id="ARBA00022692"/>
    </source>
</evidence>
<evidence type="ECO:0000313" key="12">
    <source>
        <dbReference type="Proteomes" id="UP000018542"/>
    </source>
</evidence>
<dbReference type="HOGENOM" id="CLU_086356_2_3_5"/>
<evidence type="ECO:0000313" key="11">
    <source>
        <dbReference type="EMBL" id="AHB47140.1"/>
    </source>
</evidence>
<accession>V5SA99</accession>
<evidence type="ECO:0000256" key="7">
    <source>
        <dbReference type="ARBA" id="ARBA00023136"/>
    </source>
</evidence>
<dbReference type="InterPro" id="IPR055348">
    <property type="entry name" value="DctQ"/>
</dbReference>
<dbReference type="AlphaFoldDB" id="V5SA99"/>
<feature type="transmembrane region" description="Helical" evidence="9">
    <location>
        <begin position="112"/>
        <end position="134"/>
    </location>
</feature>
<dbReference type="EMBL" id="CP006912">
    <property type="protein sequence ID" value="AHB47140.1"/>
    <property type="molecule type" value="Genomic_DNA"/>
</dbReference>
<keyword evidence="12" id="KW-1185">Reference proteome</keyword>
<keyword evidence="6 9" id="KW-1133">Transmembrane helix</keyword>
<dbReference type="STRING" id="1029756.W911_00005"/>
<dbReference type="Proteomes" id="UP000018542">
    <property type="component" value="Chromosome"/>
</dbReference>
<keyword evidence="3" id="KW-1003">Cell membrane</keyword>
<dbReference type="InterPro" id="IPR007387">
    <property type="entry name" value="TRAP_DctQ"/>
</dbReference>
<evidence type="ECO:0000256" key="4">
    <source>
        <dbReference type="ARBA" id="ARBA00022519"/>
    </source>
</evidence>
<evidence type="ECO:0000256" key="1">
    <source>
        <dbReference type="ARBA" id="ARBA00004429"/>
    </source>
</evidence>
<sequence>MKAERNPEKDEAREIQGGGRVKGLLATSRLIDRTSTAIGRAAAWLVVVAAVISAGNAVVRKTFDWSSNALLEVQWWLFALVFLLAAPWALVSNEHIRVDIVNSRLSQRTRNIIELVGHSLFLLPVAALIAVTSWHFFMASYAHNEQSPNAGGLVLWPIKGLIPVAFALLFVQGVSEIIKRVAIMRGDLAESGPQGGYHDTVVETGVDLKDGGEGPPHGDRT</sequence>
<dbReference type="PATRIC" id="fig|1029756.8.peg.1"/>
<dbReference type="GO" id="GO:0005886">
    <property type="term" value="C:plasma membrane"/>
    <property type="evidence" value="ECO:0007669"/>
    <property type="project" value="UniProtKB-SubCell"/>
</dbReference>
<name>V5SA99_9HYPH</name>
<evidence type="ECO:0000256" key="3">
    <source>
        <dbReference type="ARBA" id="ARBA00022475"/>
    </source>
</evidence>
<keyword evidence="7 9" id="KW-0472">Membrane</keyword>
<comment type="subunit">
    <text evidence="9">The complex comprises the extracytoplasmic solute receptor protein and the two transmembrane proteins.</text>
</comment>
<dbReference type="PANTHER" id="PTHR35011">
    <property type="entry name" value="2,3-DIKETO-L-GULONATE TRAP TRANSPORTER SMALL PERMEASE PROTEIN YIAM"/>
    <property type="match status" value="1"/>
</dbReference>
<dbReference type="KEGG" id="hni:W911_00005"/>
<gene>
    <name evidence="11" type="ORF">W911_00005</name>
</gene>
<evidence type="ECO:0000256" key="2">
    <source>
        <dbReference type="ARBA" id="ARBA00022448"/>
    </source>
</evidence>
<keyword evidence="4 9" id="KW-0997">Cell inner membrane</keyword>
<feature type="transmembrane region" description="Helical" evidence="9">
    <location>
        <begin position="154"/>
        <end position="175"/>
    </location>
</feature>
<dbReference type="Pfam" id="PF04290">
    <property type="entry name" value="DctQ"/>
    <property type="match status" value="1"/>
</dbReference>
<dbReference type="PANTHER" id="PTHR35011:SF4">
    <property type="entry name" value="SLL1102 PROTEIN"/>
    <property type="match status" value="1"/>
</dbReference>
<comment type="subcellular location">
    <subcellularLocation>
        <location evidence="1 9">Cell inner membrane</location>
        <topology evidence="1 9">Multi-pass membrane protein</topology>
    </subcellularLocation>
</comment>
<evidence type="ECO:0000259" key="10">
    <source>
        <dbReference type="Pfam" id="PF04290"/>
    </source>
</evidence>
<keyword evidence="5 9" id="KW-0812">Transmembrane</keyword>
<organism evidence="11 12">
    <name type="scientific">Hyphomicrobium nitrativorans NL23</name>
    <dbReference type="NCBI Taxonomy" id="1029756"/>
    <lineage>
        <taxon>Bacteria</taxon>
        <taxon>Pseudomonadati</taxon>
        <taxon>Pseudomonadota</taxon>
        <taxon>Alphaproteobacteria</taxon>
        <taxon>Hyphomicrobiales</taxon>
        <taxon>Hyphomicrobiaceae</taxon>
        <taxon>Hyphomicrobium</taxon>
    </lineage>
</organism>
<proteinExistence type="inferred from homology"/>
<feature type="transmembrane region" description="Helical" evidence="9">
    <location>
        <begin position="37"/>
        <end position="58"/>
    </location>
</feature>
<evidence type="ECO:0000256" key="9">
    <source>
        <dbReference type="RuleBase" id="RU369079"/>
    </source>
</evidence>
<dbReference type="GO" id="GO:0022857">
    <property type="term" value="F:transmembrane transporter activity"/>
    <property type="evidence" value="ECO:0007669"/>
    <property type="project" value="UniProtKB-UniRule"/>
</dbReference>
<comment type="similarity">
    <text evidence="8 9">Belongs to the TRAP transporter small permease family.</text>
</comment>
<feature type="transmembrane region" description="Helical" evidence="9">
    <location>
        <begin position="73"/>
        <end position="91"/>
    </location>
</feature>
<evidence type="ECO:0000256" key="6">
    <source>
        <dbReference type="ARBA" id="ARBA00022989"/>
    </source>
</evidence>
<protein>
    <recommendedName>
        <fullName evidence="9">TRAP transporter small permease protein</fullName>
    </recommendedName>
</protein>
<comment type="function">
    <text evidence="9">Part of the tripartite ATP-independent periplasmic (TRAP) transport system.</text>
</comment>
<reference evidence="11 12" key="1">
    <citation type="journal article" date="2014" name="Genome Announc.">
        <title>Complete Genome Sequence of Hyphomicrobium nitrativorans Strain NL23, a Denitrifying Bacterium Isolated from Biofilm of a Methanol-Fed Denitrification System Treating Seawater at the Montreal Biodome.</title>
        <authorList>
            <person name="Martineau C."/>
            <person name="Villeneuve C."/>
            <person name="Mauffrey F."/>
            <person name="Villemur R."/>
        </authorList>
    </citation>
    <scope>NUCLEOTIDE SEQUENCE [LARGE SCALE GENOMIC DNA]</scope>
    <source>
        <strain evidence="11">NL23</strain>
    </source>
</reference>
<feature type="domain" description="Tripartite ATP-independent periplasmic transporters DctQ component" evidence="10">
    <location>
        <begin position="52"/>
        <end position="181"/>
    </location>
</feature>
<keyword evidence="2 9" id="KW-0813">Transport</keyword>